<gene>
    <name evidence="2" type="ORF">MNAB215_3312</name>
</gene>
<proteinExistence type="predicted"/>
<feature type="transmembrane region" description="Helical" evidence="1">
    <location>
        <begin position="27"/>
        <end position="47"/>
    </location>
</feature>
<name>A0A2U3PBH7_9MYCO</name>
<keyword evidence="1" id="KW-0472">Membrane</keyword>
<dbReference type="STRING" id="1841861.GCA_900157365_01631"/>
<keyword evidence="1" id="KW-1133">Transmembrane helix</keyword>
<accession>A0A2U3PBH7</accession>
<evidence type="ECO:0000313" key="2">
    <source>
        <dbReference type="EMBL" id="SPM41109.1"/>
    </source>
</evidence>
<dbReference type="Proteomes" id="UP000240424">
    <property type="component" value="Unassembled WGS sequence"/>
</dbReference>
<keyword evidence="1" id="KW-0812">Transmembrane</keyword>
<evidence type="ECO:0000256" key="1">
    <source>
        <dbReference type="SAM" id="Phobius"/>
    </source>
</evidence>
<sequence length="153" mass="15308">MGSLLFAFGSAVGAAVAWLVVRGHPHWSTGFALNGIACGLLGALLSATRDTNVPAIIEAGFGLLTTAAPLTLCMSGSRAPAGHAGAFSAGRNLAATLALALVSGVSCATVGFMLVESVRQISVKESTVKPSGDPIILSLRPFHAPSPVLRGGS</sequence>
<dbReference type="AlphaFoldDB" id="A0A2U3PBH7"/>
<organism evidence="2 3">
    <name type="scientific">Mycobacterium numidiamassiliense</name>
    <dbReference type="NCBI Taxonomy" id="1841861"/>
    <lineage>
        <taxon>Bacteria</taxon>
        <taxon>Bacillati</taxon>
        <taxon>Actinomycetota</taxon>
        <taxon>Actinomycetes</taxon>
        <taxon>Mycobacteriales</taxon>
        <taxon>Mycobacteriaceae</taxon>
        <taxon>Mycobacterium</taxon>
    </lineage>
</organism>
<feature type="transmembrane region" description="Helical" evidence="1">
    <location>
        <begin position="59"/>
        <end position="81"/>
    </location>
</feature>
<feature type="transmembrane region" description="Helical" evidence="1">
    <location>
        <begin position="93"/>
        <end position="115"/>
    </location>
</feature>
<protein>
    <submittedName>
        <fullName evidence="2">Mycobacterium numidiamassiliense ORFan</fullName>
    </submittedName>
</protein>
<evidence type="ECO:0000313" key="3">
    <source>
        <dbReference type="Proteomes" id="UP000240424"/>
    </source>
</evidence>
<dbReference type="EMBL" id="FUEZ01000004">
    <property type="protein sequence ID" value="SPM41109.1"/>
    <property type="molecule type" value="Genomic_DNA"/>
</dbReference>
<keyword evidence="3" id="KW-1185">Reference proteome</keyword>
<dbReference type="RefSeq" id="WP_077079781.1">
    <property type="nucleotide sequence ID" value="NZ_FUEZ01000004.1"/>
</dbReference>
<reference evidence="2 3" key="1">
    <citation type="submission" date="2017-01" db="EMBL/GenBank/DDBJ databases">
        <authorList>
            <consortium name="Urmite Genomes"/>
        </authorList>
    </citation>
    <scope>NUCLEOTIDE SEQUENCE [LARGE SCALE GENOMIC DNA]</scope>
    <source>
        <strain evidence="2 3">AB215</strain>
    </source>
</reference>